<dbReference type="Pfam" id="PF07802">
    <property type="entry name" value="GCK"/>
    <property type="match status" value="1"/>
</dbReference>
<protein>
    <recommendedName>
        <fullName evidence="1">GCK domain-containing protein</fullName>
    </recommendedName>
</protein>
<dbReference type="InterPro" id="IPR012891">
    <property type="entry name" value="GCK_dom"/>
</dbReference>
<organism evidence="2 3">
    <name type="scientific">Lolium multiflorum</name>
    <name type="common">Italian ryegrass</name>
    <name type="synonym">Lolium perenne subsp. multiflorum</name>
    <dbReference type="NCBI Taxonomy" id="4521"/>
    <lineage>
        <taxon>Eukaryota</taxon>
        <taxon>Viridiplantae</taxon>
        <taxon>Streptophyta</taxon>
        <taxon>Embryophyta</taxon>
        <taxon>Tracheophyta</taxon>
        <taxon>Spermatophyta</taxon>
        <taxon>Magnoliopsida</taxon>
        <taxon>Liliopsida</taxon>
        <taxon>Poales</taxon>
        <taxon>Poaceae</taxon>
        <taxon>BOP clade</taxon>
        <taxon>Pooideae</taxon>
        <taxon>Poodae</taxon>
        <taxon>Poeae</taxon>
        <taxon>Poeae Chloroplast Group 2 (Poeae type)</taxon>
        <taxon>Loliodinae</taxon>
        <taxon>Loliinae</taxon>
        <taxon>Lolium</taxon>
    </lineage>
</organism>
<feature type="domain" description="GCK" evidence="1">
    <location>
        <begin position="34"/>
        <end position="90"/>
    </location>
</feature>
<proteinExistence type="predicted"/>
<evidence type="ECO:0000313" key="3">
    <source>
        <dbReference type="Proteomes" id="UP001231189"/>
    </source>
</evidence>
<accession>A0AAD8T6E2</accession>
<name>A0AAD8T6E2_LOLMU</name>
<dbReference type="EMBL" id="JAUUTY010000003">
    <property type="protein sequence ID" value="KAK1670354.1"/>
    <property type="molecule type" value="Genomic_DNA"/>
</dbReference>
<evidence type="ECO:0000313" key="2">
    <source>
        <dbReference type="EMBL" id="KAK1670354.1"/>
    </source>
</evidence>
<comment type="caution">
    <text evidence="2">The sequence shown here is derived from an EMBL/GenBank/DDBJ whole genome shotgun (WGS) entry which is preliminary data.</text>
</comment>
<dbReference type="Proteomes" id="UP001231189">
    <property type="component" value="Unassembled WGS sequence"/>
</dbReference>
<dbReference type="AlphaFoldDB" id="A0AAD8T6E2"/>
<gene>
    <name evidence="2" type="ORF">QYE76_058513</name>
</gene>
<evidence type="ECO:0000259" key="1">
    <source>
        <dbReference type="Pfam" id="PF07802"/>
    </source>
</evidence>
<sequence>MGNNSSAITGEEDDVDDWETKRIAMVSDFDSHRNYMENHGCAEGFGLALERCNPECLQGAARDDKACAEATAKLRRCMKDNRAHFRAYARTMDEGIDEDERRAVDGEPPLSGWDDEGWRFRWWTGMKRT</sequence>
<keyword evidence="3" id="KW-1185">Reference proteome</keyword>
<reference evidence="2" key="1">
    <citation type="submission" date="2023-07" db="EMBL/GenBank/DDBJ databases">
        <title>A chromosome-level genome assembly of Lolium multiflorum.</title>
        <authorList>
            <person name="Chen Y."/>
            <person name="Copetti D."/>
            <person name="Kolliker R."/>
            <person name="Studer B."/>
        </authorList>
    </citation>
    <scope>NUCLEOTIDE SEQUENCE</scope>
    <source>
        <strain evidence="2">02402/16</strain>
        <tissue evidence="2">Leaf</tissue>
    </source>
</reference>